<dbReference type="PANTHER" id="PTHR45655:SF13">
    <property type="entry name" value="SOLUBLE GUANYLATE CYCLASE GCY-32-RELATED"/>
    <property type="match status" value="1"/>
</dbReference>
<sequence length="181" mass="21362">MKGIIFNITESFIIDYYGEEVLNEILKECELHTKEPYVGPGTYPDSDMMEIITRSSEKLSINISDFFVKLGRYTLYKLVERFPNFVMPYDCPKEFLKTVDSIVHVEVQKLYQGTQLPVFQYAEPNKNELIITYYSKRKLYSFMEGLIDGVASYFNSSIEQRHTIYTKNDLEFCDFHLKFNE</sequence>
<protein>
    <submittedName>
        <fullName evidence="2">Heme NO-binding domain-containing protein</fullName>
    </submittedName>
</protein>
<feature type="domain" description="Heme NO-binding" evidence="1">
    <location>
        <begin position="2"/>
        <end position="160"/>
    </location>
</feature>
<dbReference type="Pfam" id="PF07700">
    <property type="entry name" value="HNOB"/>
    <property type="match status" value="1"/>
</dbReference>
<evidence type="ECO:0000313" key="2">
    <source>
        <dbReference type="EMBL" id="MEF3835733.1"/>
    </source>
</evidence>
<evidence type="ECO:0000259" key="1">
    <source>
        <dbReference type="Pfam" id="PF07700"/>
    </source>
</evidence>
<dbReference type="SUPFAM" id="SSF111126">
    <property type="entry name" value="Ligand-binding domain in the NO signalling and Golgi transport"/>
    <property type="match status" value="1"/>
</dbReference>
<gene>
    <name evidence="2" type="ORF">N1F79_21590</name>
</gene>
<dbReference type="InterPro" id="IPR038158">
    <property type="entry name" value="H-NOX_domain_sf"/>
</dbReference>
<dbReference type="Gene3D" id="3.90.1520.10">
    <property type="entry name" value="H-NOX domain"/>
    <property type="match status" value="1"/>
</dbReference>
<dbReference type="PANTHER" id="PTHR45655">
    <property type="entry name" value="GUANYLATE CYCLASE SOLUBLE SUBUNIT BETA-2"/>
    <property type="match status" value="1"/>
</dbReference>
<evidence type="ECO:0000313" key="3">
    <source>
        <dbReference type="Proteomes" id="UP001337305"/>
    </source>
</evidence>
<dbReference type="InterPro" id="IPR024096">
    <property type="entry name" value="NO_sig/Golgi_transp_ligand-bd"/>
</dbReference>
<dbReference type="EMBL" id="JAODOP010000004">
    <property type="protein sequence ID" value="MEF3835733.1"/>
    <property type="molecule type" value="Genomic_DNA"/>
</dbReference>
<keyword evidence="3" id="KW-1185">Reference proteome</keyword>
<proteinExistence type="predicted"/>
<dbReference type="InterPro" id="IPR011644">
    <property type="entry name" value="Heme_NO-bd"/>
</dbReference>
<dbReference type="RefSeq" id="WP_303308013.1">
    <property type="nucleotide sequence ID" value="NZ_JAODOP010000004.1"/>
</dbReference>
<name>A0ABU7XYD6_9FLAO</name>
<organism evidence="2 3">
    <name type="scientific">Flavivirga spongiicola</name>
    <dbReference type="NCBI Taxonomy" id="421621"/>
    <lineage>
        <taxon>Bacteria</taxon>
        <taxon>Pseudomonadati</taxon>
        <taxon>Bacteroidota</taxon>
        <taxon>Flavobacteriia</taxon>
        <taxon>Flavobacteriales</taxon>
        <taxon>Flavobacteriaceae</taxon>
        <taxon>Flavivirga</taxon>
    </lineage>
</organism>
<comment type="caution">
    <text evidence="2">The sequence shown here is derived from an EMBL/GenBank/DDBJ whole genome shotgun (WGS) entry which is preliminary data.</text>
</comment>
<reference evidence="2 3" key="1">
    <citation type="submission" date="2022-09" db="EMBL/GenBank/DDBJ databases">
        <title>Genome sequencing of Flavivirga sp. MEBiC05379.</title>
        <authorList>
            <person name="Oh H.-M."/>
            <person name="Kwon K.K."/>
            <person name="Park M.J."/>
            <person name="Yang S.-H."/>
        </authorList>
    </citation>
    <scope>NUCLEOTIDE SEQUENCE [LARGE SCALE GENOMIC DNA]</scope>
    <source>
        <strain evidence="2 3">MEBiC05379</strain>
    </source>
</reference>
<dbReference type="Proteomes" id="UP001337305">
    <property type="component" value="Unassembled WGS sequence"/>
</dbReference>
<accession>A0ABU7XYD6</accession>